<dbReference type="Proteomes" id="UP001212997">
    <property type="component" value="Unassembled WGS sequence"/>
</dbReference>
<protein>
    <submittedName>
        <fullName evidence="2">Uncharacterized protein</fullName>
    </submittedName>
</protein>
<keyword evidence="1" id="KW-0472">Membrane</keyword>
<feature type="transmembrane region" description="Helical" evidence="1">
    <location>
        <begin position="88"/>
        <end position="110"/>
    </location>
</feature>
<feature type="transmembrane region" description="Helical" evidence="1">
    <location>
        <begin position="46"/>
        <end position="68"/>
    </location>
</feature>
<evidence type="ECO:0000313" key="2">
    <source>
        <dbReference type="EMBL" id="KAJ3490686.1"/>
    </source>
</evidence>
<keyword evidence="1" id="KW-0812">Transmembrane</keyword>
<gene>
    <name evidence="2" type="ORF">NLI96_g1258</name>
</gene>
<keyword evidence="3" id="KW-1185">Reference proteome</keyword>
<sequence length="224" mass="25595">MSIRQRVPFQFSEDSNDENAILDEQEQEELIQKLKDESASRNVENIYALQAVVILSIFLQMVFIFQSTHESPLHPLFPSHKPSDYTPLPFRYLFAILNLFIHLNLTHDLLTAPASLRRSLSVPPNSSSSNPRRINISSLHHHSPSQTMFSRILFALPLPYYVLFPLSAIAPILSLVSGRGWVETLWWSGTALVVLFIQRAKTWILDEREDIRGLEGLRYDAKGA</sequence>
<proteinExistence type="predicted"/>
<reference evidence="2" key="1">
    <citation type="submission" date="2022-07" db="EMBL/GenBank/DDBJ databases">
        <title>Genome Sequence of Physisporinus lineatus.</title>
        <authorList>
            <person name="Buettner E."/>
        </authorList>
    </citation>
    <scope>NUCLEOTIDE SEQUENCE</scope>
    <source>
        <strain evidence="2">VT162</strain>
    </source>
</reference>
<dbReference type="EMBL" id="JANAWD010000024">
    <property type="protein sequence ID" value="KAJ3490686.1"/>
    <property type="molecule type" value="Genomic_DNA"/>
</dbReference>
<name>A0AAD5YHN9_9APHY</name>
<evidence type="ECO:0000313" key="3">
    <source>
        <dbReference type="Proteomes" id="UP001212997"/>
    </source>
</evidence>
<accession>A0AAD5YHN9</accession>
<feature type="transmembrane region" description="Helical" evidence="1">
    <location>
        <begin position="185"/>
        <end position="204"/>
    </location>
</feature>
<dbReference type="AlphaFoldDB" id="A0AAD5YHN9"/>
<keyword evidence="1" id="KW-1133">Transmembrane helix</keyword>
<evidence type="ECO:0000256" key="1">
    <source>
        <dbReference type="SAM" id="Phobius"/>
    </source>
</evidence>
<feature type="transmembrane region" description="Helical" evidence="1">
    <location>
        <begin position="152"/>
        <end position="173"/>
    </location>
</feature>
<organism evidence="2 3">
    <name type="scientific">Meripilus lineatus</name>
    <dbReference type="NCBI Taxonomy" id="2056292"/>
    <lineage>
        <taxon>Eukaryota</taxon>
        <taxon>Fungi</taxon>
        <taxon>Dikarya</taxon>
        <taxon>Basidiomycota</taxon>
        <taxon>Agaricomycotina</taxon>
        <taxon>Agaricomycetes</taxon>
        <taxon>Polyporales</taxon>
        <taxon>Meripilaceae</taxon>
        <taxon>Meripilus</taxon>
    </lineage>
</organism>
<comment type="caution">
    <text evidence="2">The sequence shown here is derived from an EMBL/GenBank/DDBJ whole genome shotgun (WGS) entry which is preliminary data.</text>
</comment>